<reference evidence="2" key="1">
    <citation type="journal article" date="2020" name="J. Eukaryot. Microbiol.">
        <title>High Sequence Divergence but Limited Architectural Rearrangements in Organelle Genomes of Cyanophora (Glaucophyta) Species.</title>
        <authorList>
            <person name="Russell S."/>
            <person name="Jackson C."/>
            <person name="Reyes-Prieto A."/>
        </authorList>
    </citation>
    <scope>NUCLEOTIDE SEQUENCE</scope>
    <source>
        <strain evidence="2">NIES-764</strain>
    </source>
</reference>
<dbReference type="GeneID" id="63648330"/>
<feature type="transmembrane region" description="Helical" evidence="1">
    <location>
        <begin position="33"/>
        <end position="52"/>
    </location>
</feature>
<evidence type="ECO:0000313" key="2">
    <source>
        <dbReference type="EMBL" id="QPB15069.1"/>
    </source>
</evidence>
<sequence length="126" mass="15214">MPKKTFFFILFFLIILQIFIFAGFIIILQKTPLCLSIITCFIINIFRALFYCEKKNIIFFYKKGHYIYNKNQVCNIVLYTKKYYGFSIVLLDSFSAMINYTRILFWMLFFFIGGYIGYSYNLFPFI</sequence>
<accession>A0A873WVD3</accession>
<keyword evidence="2" id="KW-0496">Mitochondrion</keyword>
<reference evidence="2" key="2">
    <citation type="submission" date="2020-08" db="EMBL/GenBank/DDBJ databases">
        <authorList>
            <person name="Russell S.R."/>
            <person name="Jackson C."/>
            <person name="Reyes-Prieto A."/>
        </authorList>
    </citation>
    <scope>NUCLEOTIDE SEQUENCE</scope>
    <source>
        <strain evidence="2">NIES-764</strain>
    </source>
</reference>
<gene>
    <name evidence="2" type="primary">orf4</name>
</gene>
<feature type="transmembrane region" description="Helical" evidence="1">
    <location>
        <begin position="103"/>
        <end position="123"/>
    </location>
</feature>
<dbReference type="AlphaFoldDB" id="A0A873WVD3"/>
<organism evidence="2">
    <name type="scientific">Cyanophora sudae</name>
    <dbReference type="NCBI Taxonomy" id="1522369"/>
    <lineage>
        <taxon>Eukaryota</taxon>
        <taxon>Glaucocystophyceae</taxon>
        <taxon>Cyanophorales</taxon>
        <taxon>Cyanophoraceae</taxon>
        <taxon>Cyanophora</taxon>
    </lineage>
</organism>
<keyword evidence="1" id="KW-0472">Membrane</keyword>
<keyword evidence="1" id="KW-1133">Transmembrane helix</keyword>
<feature type="transmembrane region" description="Helical" evidence="1">
    <location>
        <begin position="7"/>
        <end position="27"/>
    </location>
</feature>
<geneLocation type="mitochondrion" evidence="2"/>
<dbReference type="EMBL" id="MT919637">
    <property type="protein sequence ID" value="QPB15069.1"/>
    <property type="molecule type" value="Genomic_DNA"/>
</dbReference>
<evidence type="ECO:0000256" key="1">
    <source>
        <dbReference type="SAM" id="Phobius"/>
    </source>
</evidence>
<name>A0A873WVD3_9EUKA</name>
<keyword evidence="1" id="KW-0812">Transmembrane</keyword>
<dbReference type="RefSeq" id="YP_010041721.1">
    <property type="nucleotide sequence ID" value="NC_054208.1"/>
</dbReference>
<protein>
    <submittedName>
        <fullName evidence="2">Uncharacterized protein</fullName>
    </submittedName>
</protein>
<proteinExistence type="predicted"/>